<comment type="caution">
    <text evidence="2">The sequence shown here is derived from an EMBL/GenBank/DDBJ whole genome shotgun (WGS) entry which is preliminary data.</text>
</comment>
<dbReference type="Proteomes" id="UP001431313">
    <property type="component" value="Unassembled WGS sequence"/>
</dbReference>
<feature type="region of interest" description="Disordered" evidence="1">
    <location>
        <begin position="153"/>
        <end position="176"/>
    </location>
</feature>
<accession>A0ABT2CQV8</accession>
<proteinExistence type="predicted"/>
<dbReference type="EMBL" id="JANUGQ010000046">
    <property type="protein sequence ID" value="MCS0639813.1"/>
    <property type="molecule type" value="Genomic_DNA"/>
</dbReference>
<evidence type="ECO:0000313" key="2">
    <source>
        <dbReference type="EMBL" id="MCS0639813.1"/>
    </source>
</evidence>
<protein>
    <recommendedName>
        <fullName evidence="4">TetR family transcriptional regulator</fullName>
    </recommendedName>
</protein>
<evidence type="ECO:0000256" key="1">
    <source>
        <dbReference type="SAM" id="MobiDB-lite"/>
    </source>
</evidence>
<organism evidence="2 3">
    <name type="scientific">Streptomyces pyxinae</name>
    <dbReference type="NCBI Taxonomy" id="2970734"/>
    <lineage>
        <taxon>Bacteria</taxon>
        <taxon>Bacillati</taxon>
        <taxon>Actinomycetota</taxon>
        <taxon>Actinomycetes</taxon>
        <taxon>Kitasatosporales</taxon>
        <taxon>Streptomycetaceae</taxon>
        <taxon>Streptomyces</taxon>
    </lineage>
</organism>
<reference evidence="2" key="1">
    <citation type="submission" date="2022-08" db="EMBL/GenBank/DDBJ databases">
        <authorList>
            <person name="Somphong A."/>
            <person name="Phongsopitanun W."/>
        </authorList>
    </citation>
    <scope>NUCLEOTIDE SEQUENCE</scope>
    <source>
        <strain evidence="2">LP05-1</strain>
    </source>
</reference>
<sequence>MTAAVDLPVPGVIEESLFGPSFVEALNDGLARARASALRARAAADRTRGAQELPDPFAAAVMAAYGAALPDALAPHEVRNVPLRSVLLRRGRRILAEALAGDDLPDDGPGGELPPRYEAVARTLLMECAVLMVLERREFRGGTARPADLVRALGRRARGPRAETGAGGPGQPAAGR</sequence>
<dbReference type="RefSeq" id="WP_258791137.1">
    <property type="nucleotide sequence ID" value="NZ_JANUGQ010000046.1"/>
</dbReference>
<name>A0ABT2CQV8_9ACTN</name>
<evidence type="ECO:0000313" key="3">
    <source>
        <dbReference type="Proteomes" id="UP001431313"/>
    </source>
</evidence>
<evidence type="ECO:0008006" key="4">
    <source>
        <dbReference type="Google" id="ProtNLM"/>
    </source>
</evidence>
<keyword evidence="3" id="KW-1185">Reference proteome</keyword>
<gene>
    <name evidence="2" type="ORF">NX801_30090</name>
</gene>